<organism evidence="2 3">
    <name type="scientific">Achaetomium macrosporum</name>
    <dbReference type="NCBI Taxonomy" id="79813"/>
    <lineage>
        <taxon>Eukaryota</taxon>
        <taxon>Fungi</taxon>
        <taxon>Dikarya</taxon>
        <taxon>Ascomycota</taxon>
        <taxon>Pezizomycotina</taxon>
        <taxon>Sordariomycetes</taxon>
        <taxon>Sordariomycetidae</taxon>
        <taxon>Sordariales</taxon>
        <taxon>Chaetomiaceae</taxon>
        <taxon>Achaetomium</taxon>
    </lineage>
</organism>
<reference evidence="2" key="1">
    <citation type="journal article" date="2023" name="Mol. Phylogenet. Evol.">
        <title>Genome-scale phylogeny and comparative genomics of the fungal order Sordariales.</title>
        <authorList>
            <person name="Hensen N."/>
            <person name="Bonometti L."/>
            <person name="Westerberg I."/>
            <person name="Brannstrom I.O."/>
            <person name="Guillou S."/>
            <person name="Cros-Aarteil S."/>
            <person name="Calhoun S."/>
            <person name="Haridas S."/>
            <person name="Kuo A."/>
            <person name="Mondo S."/>
            <person name="Pangilinan J."/>
            <person name="Riley R."/>
            <person name="LaButti K."/>
            <person name="Andreopoulos B."/>
            <person name="Lipzen A."/>
            <person name="Chen C."/>
            <person name="Yan M."/>
            <person name="Daum C."/>
            <person name="Ng V."/>
            <person name="Clum A."/>
            <person name="Steindorff A."/>
            <person name="Ohm R.A."/>
            <person name="Martin F."/>
            <person name="Silar P."/>
            <person name="Natvig D.O."/>
            <person name="Lalanne C."/>
            <person name="Gautier V."/>
            <person name="Ament-Velasquez S.L."/>
            <person name="Kruys A."/>
            <person name="Hutchinson M.I."/>
            <person name="Powell A.J."/>
            <person name="Barry K."/>
            <person name="Miller A.N."/>
            <person name="Grigoriev I.V."/>
            <person name="Debuchy R."/>
            <person name="Gladieux P."/>
            <person name="Hiltunen Thoren M."/>
            <person name="Johannesson H."/>
        </authorList>
    </citation>
    <scope>NUCLEOTIDE SEQUENCE</scope>
    <source>
        <strain evidence="2">CBS 532.94</strain>
    </source>
</reference>
<dbReference type="InterPro" id="IPR000182">
    <property type="entry name" value="GNAT_dom"/>
</dbReference>
<dbReference type="SUPFAM" id="SSF55729">
    <property type="entry name" value="Acyl-CoA N-acyltransferases (Nat)"/>
    <property type="match status" value="1"/>
</dbReference>
<gene>
    <name evidence="2" type="ORF">C8A03DRAFT_47832</name>
</gene>
<accession>A0AAN7C1M2</accession>
<evidence type="ECO:0000313" key="2">
    <source>
        <dbReference type="EMBL" id="KAK4233679.1"/>
    </source>
</evidence>
<dbReference type="EMBL" id="MU860499">
    <property type="protein sequence ID" value="KAK4233679.1"/>
    <property type="molecule type" value="Genomic_DNA"/>
</dbReference>
<proteinExistence type="predicted"/>
<dbReference type="PROSITE" id="PS51186">
    <property type="entry name" value="GNAT"/>
    <property type="match status" value="1"/>
</dbReference>
<name>A0AAN7C1M2_9PEZI</name>
<evidence type="ECO:0000313" key="3">
    <source>
        <dbReference type="Proteomes" id="UP001303760"/>
    </source>
</evidence>
<dbReference type="Pfam" id="PF00583">
    <property type="entry name" value="Acetyltransf_1"/>
    <property type="match status" value="1"/>
</dbReference>
<sequence>MWPIYGGYSRTPLPFPTIITFSIRPATYSDLPAIIRLYLADFWDEQLMDLLHPFRDPHPADFRRFINDMLTERRWTLGLEQCVDALVADAGRVVGFAWWRRSWNDEQRRRNIEGWLTVRRWFSPLIISLIQLRTKLWPYTKRALPALLPLLQSPPSRQRAWLLLTLAVDPAFQNKGLGTLLVQHGLSRGLERWYGHFGFVEKGRENIGELARWHGGAVMFREREQS</sequence>
<evidence type="ECO:0000259" key="1">
    <source>
        <dbReference type="PROSITE" id="PS51186"/>
    </source>
</evidence>
<dbReference type="Proteomes" id="UP001303760">
    <property type="component" value="Unassembled WGS sequence"/>
</dbReference>
<dbReference type="PANTHER" id="PTHR42791:SF16">
    <property type="entry name" value="N-ACETYLTRANSFERASE DOMAIN-CONTAINING PROTEIN"/>
    <property type="match status" value="1"/>
</dbReference>
<dbReference type="InterPro" id="IPR016181">
    <property type="entry name" value="Acyl_CoA_acyltransferase"/>
</dbReference>
<dbReference type="Gene3D" id="3.40.630.30">
    <property type="match status" value="1"/>
</dbReference>
<dbReference type="InterPro" id="IPR052523">
    <property type="entry name" value="Trichothecene_AcTrans"/>
</dbReference>
<dbReference type="GO" id="GO:0016747">
    <property type="term" value="F:acyltransferase activity, transferring groups other than amino-acyl groups"/>
    <property type="evidence" value="ECO:0007669"/>
    <property type="project" value="InterPro"/>
</dbReference>
<protein>
    <submittedName>
        <fullName evidence="2">Puromycin N-acetyltransferase</fullName>
    </submittedName>
</protein>
<reference evidence="2" key="2">
    <citation type="submission" date="2023-05" db="EMBL/GenBank/DDBJ databases">
        <authorList>
            <consortium name="Lawrence Berkeley National Laboratory"/>
            <person name="Steindorff A."/>
            <person name="Hensen N."/>
            <person name="Bonometti L."/>
            <person name="Westerberg I."/>
            <person name="Brannstrom I.O."/>
            <person name="Guillou S."/>
            <person name="Cros-Aarteil S."/>
            <person name="Calhoun S."/>
            <person name="Haridas S."/>
            <person name="Kuo A."/>
            <person name="Mondo S."/>
            <person name="Pangilinan J."/>
            <person name="Riley R."/>
            <person name="Labutti K."/>
            <person name="Andreopoulos B."/>
            <person name="Lipzen A."/>
            <person name="Chen C."/>
            <person name="Yanf M."/>
            <person name="Daum C."/>
            <person name="Ng V."/>
            <person name="Clum A."/>
            <person name="Ohm R."/>
            <person name="Martin F."/>
            <person name="Silar P."/>
            <person name="Natvig D."/>
            <person name="Lalanne C."/>
            <person name="Gautier V."/>
            <person name="Ament-Velasquez S.L."/>
            <person name="Kruys A."/>
            <person name="Hutchinson M.I."/>
            <person name="Powell A.J."/>
            <person name="Barry K."/>
            <person name="Miller A.N."/>
            <person name="Grigoriev I.V."/>
            <person name="Debuchy R."/>
            <person name="Gladieux P."/>
            <person name="Thoren M.H."/>
            <person name="Johannesson H."/>
        </authorList>
    </citation>
    <scope>NUCLEOTIDE SEQUENCE</scope>
    <source>
        <strain evidence="2">CBS 532.94</strain>
    </source>
</reference>
<dbReference type="AlphaFoldDB" id="A0AAN7C1M2"/>
<dbReference type="PANTHER" id="PTHR42791">
    <property type="entry name" value="GNAT FAMILY ACETYLTRANSFERASE"/>
    <property type="match status" value="1"/>
</dbReference>
<dbReference type="CDD" id="cd04301">
    <property type="entry name" value="NAT_SF"/>
    <property type="match status" value="1"/>
</dbReference>
<comment type="caution">
    <text evidence="2">The sequence shown here is derived from an EMBL/GenBank/DDBJ whole genome shotgun (WGS) entry which is preliminary data.</text>
</comment>
<keyword evidence="3" id="KW-1185">Reference proteome</keyword>
<feature type="domain" description="N-acetyltransferase" evidence="1">
    <location>
        <begin position="21"/>
        <end position="224"/>
    </location>
</feature>